<reference evidence="7" key="1">
    <citation type="journal article" date="2019" name="Int. J. Syst. Evol. Microbiol.">
        <title>The Global Catalogue of Microorganisms (GCM) 10K type strain sequencing project: providing services to taxonomists for standard genome sequencing and annotation.</title>
        <authorList>
            <consortium name="The Broad Institute Genomics Platform"/>
            <consortium name="The Broad Institute Genome Sequencing Center for Infectious Disease"/>
            <person name="Wu L."/>
            <person name="Ma J."/>
        </authorList>
    </citation>
    <scope>NUCLEOTIDE SEQUENCE [LARGE SCALE GENOMIC DNA]</scope>
    <source>
        <strain evidence="7">CGMCC 4.7396</strain>
    </source>
</reference>
<accession>A0ABV7Q0J7</accession>
<organism evidence="6 7">
    <name type="scientific">Glycomyces rhizosphaerae</name>
    <dbReference type="NCBI Taxonomy" id="2054422"/>
    <lineage>
        <taxon>Bacteria</taxon>
        <taxon>Bacillati</taxon>
        <taxon>Actinomycetota</taxon>
        <taxon>Actinomycetes</taxon>
        <taxon>Glycomycetales</taxon>
        <taxon>Glycomycetaceae</taxon>
        <taxon>Glycomyces</taxon>
    </lineage>
</organism>
<evidence type="ECO:0000256" key="2">
    <source>
        <dbReference type="ARBA" id="ARBA00023125"/>
    </source>
</evidence>
<gene>
    <name evidence="6" type="ORF">ACFO8M_11525</name>
</gene>
<evidence type="ECO:0000259" key="5">
    <source>
        <dbReference type="PROSITE" id="PS50949"/>
    </source>
</evidence>
<keyword evidence="7" id="KW-1185">Reference proteome</keyword>
<dbReference type="Pfam" id="PF07729">
    <property type="entry name" value="FCD"/>
    <property type="match status" value="1"/>
</dbReference>
<evidence type="ECO:0000313" key="6">
    <source>
        <dbReference type="EMBL" id="MFC3493114.1"/>
    </source>
</evidence>
<dbReference type="InterPro" id="IPR036390">
    <property type="entry name" value="WH_DNA-bd_sf"/>
</dbReference>
<dbReference type="EMBL" id="JBHRWO010000010">
    <property type="protein sequence ID" value="MFC3493114.1"/>
    <property type="molecule type" value="Genomic_DNA"/>
</dbReference>
<dbReference type="SUPFAM" id="SSF46785">
    <property type="entry name" value="Winged helix' DNA-binding domain"/>
    <property type="match status" value="1"/>
</dbReference>
<dbReference type="SUPFAM" id="SSF48008">
    <property type="entry name" value="GntR ligand-binding domain-like"/>
    <property type="match status" value="1"/>
</dbReference>
<name>A0ABV7Q0J7_9ACTN</name>
<dbReference type="InterPro" id="IPR011711">
    <property type="entry name" value="GntR_C"/>
</dbReference>
<dbReference type="InterPro" id="IPR036388">
    <property type="entry name" value="WH-like_DNA-bd_sf"/>
</dbReference>
<sequence length="286" mass="30538">MTATSATPEKRTLADEAYTELKSRIMRSELVPGAKLSIDGLAKQLAFSQTPIREALARLESEGLLARRPLSGYTVEPLLSAAEFDDLFEIRLLLEPRAARRAAERGWVLPGAVDGDLTTEAAGAAPMSAAERRAAEAALAHSGAVPDATGLVLADASALAAAEANALLAAARTPDAGADKLVFTEADARFHNSVAELSGSAQLAKSIRRLDAHLHLHRAYIEPESIGETEVEHLAVADAIIAQQPLAAEEAMRRHLDRSRIRHRAAFEAARTTPPAPKTKRTRATR</sequence>
<dbReference type="InterPro" id="IPR000524">
    <property type="entry name" value="Tscrpt_reg_HTH_GntR"/>
</dbReference>
<proteinExistence type="predicted"/>
<feature type="region of interest" description="Disordered" evidence="4">
    <location>
        <begin position="264"/>
        <end position="286"/>
    </location>
</feature>
<protein>
    <submittedName>
        <fullName evidence="6">GntR family transcriptional regulator</fullName>
    </submittedName>
</protein>
<dbReference type="SMART" id="SM00345">
    <property type="entry name" value="HTH_GNTR"/>
    <property type="match status" value="1"/>
</dbReference>
<evidence type="ECO:0000256" key="4">
    <source>
        <dbReference type="SAM" id="MobiDB-lite"/>
    </source>
</evidence>
<dbReference type="RefSeq" id="WP_387974910.1">
    <property type="nucleotide sequence ID" value="NZ_JBHRWO010000010.1"/>
</dbReference>
<evidence type="ECO:0000256" key="1">
    <source>
        <dbReference type="ARBA" id="ARBA00023015"/>
    </source>
</evidence>
<evidence type="ECO:0000313" key="7">
    <source>
        <dbReference type="Proteomes" id="UP001595712"/>
    </source>
</evidence>
<evidence type="ECO:0000256" key="3">
    <source>
        <dbReference type="ARBA" id="ARBA00023163"/>
    </source>
</evidence>
<dbReference type="PANTHER" id="PTHR43537:SF45">
    <property type="entry name" value="GNTR FAMILY REGULATORY PROTEIN"/>
    <property type="match status" value="1"/>
</dbReference>
<dbReference type="Gene3D" id="1.10.10.10">
    <property type="entry name" value="Winged helix-like DNA-binding domain superfamily/Winged helix DNA-binding domain"/>
    <property type="match status" value="1"/>
</dbReference>
<dbReference type="Gene3D" id="1.20.120.530">
    <property type="entry name" value="GntR ligand-binding domain-like"/>
    <property type="match status" value="1"/>
</dbReference>
<dbReference type="CDD" id="cd07377">
    <property type="entry name" value="WHTH_GntR"/>
    <property type="match status" value="1"/>
</dbReference>
<keyword evidence="1" id="KW-0805">Transcription regulation</keyword>
<keyword evidence="3" id="KW-0804">Transcription</keyword>
<dbReference type="Pfam" id="PF00392">
    <property type="entry name" value="GntR"/>
    <property type="match status" value="1"/>
</dbReference>
<comment type="caution">
    <text evidence="6">The sequence shown here is derived from an EMBL/GenBank/DDBJ whole genome shotgun (WGS) entry which is preliminary data.</text>
</comment>
<dbReference type="Proteomes" id="UP001595712">
    <property type="component" value="Unassembled WGS sequence"/>
</dbReference>
<feature type="domain" description="HTH gntR-type" evidence="5">
    <location>
        <begin position="11"/>
        <end position="78"/>
    </location>
</feature>
<dbReference type="PROSITE" id="PS50949">
    <property type="entry name" value="HTH_GNTR"/>
    <property type="match status" value="1"/>
</dbReference>
<keyword evidence="2" id="KW-0238">DNA-binding</keyword>
<dbReference type="InterPro" id="IPR008920">
    <property type="entry name" value="TF_FadR/GntR_C"/>
</dbReference>
<dbReference type="SMART" id="SM00895">
    <property type="entry name" value="FCD"/>
    <property type="match status" value="1"/>
</dbReference>
<dbReference type="PANTHER" id="PTHR43537">
    <property type="entry name" value="TRANSCRIPTIONAL REGULATOR, GNTR FAMILY"/>
    <property type="match status" value="1"/>
</dbReference>